<accession>A0A1M7D8Q2</accession>
<organism evidence="1 2">
    <name type="scientific">Roseibium suaedae</name>
    <dbReference type="NCBI Taxonomy" id="735517"/>
    <lineage>
        <taxon>Bacteria</taxon>
        <taxon>Pseudomonadati</taxon>
        <taxon>Pseudomonadota</taxon>
        <taxon>Alphaproteobacteria</taxon>
        <taxon>Hyphomicrobiales</taxon>
        <taxon>Stappiaceae</taxon>
        <taxon>Roseibium</taxon>
    </lineage>
</organism>
<dbReference type="STRING" id="735517.SAMN05444272_1406"/>
<dbReference type="OrthoDB" id="9887412at2"/>
<dbReference type="AlphaFoldDB" id="A0A1M7D8Q2"/>
<dbReference type="EMBL" id="FRBW01000001">
    <property type="protein sequence ID" value="SHL75854.1"/>
    <property type="molecule type" value="Genomic_DNA"/>
</dbReference>
<dbReference type="GO" id="GO:0019058">
    <property type="term" value="P:viral life cycle"/>
    <property type="evidence" value="ECO:0007669"/>
    <property type="project" value="InterPro"/>
</dbReference>
<dbReference type="RefSeq" id="WP_073010513.1">
    <property type="nucleotide sequence ID" value="NZ_FRBW01000001.1"/>
</dbReference>
<gene>
    <name evidence="1" type="ORF">SAMN05444272_1406</name>
</gene>
<keyword evidence="2" id="KW-1185">Reference proteome</keyword>
<evidence type="ECO:0000313" key="1">
    <source>
        <dbReference type="EMBL" id="SHL75854.1"/>
    </source>
</evidence>
<sequence>MASIFDGIDTTNPCLVWPVLQTALYKLAAGEAEVRVRHEEFDVTLQPANQQELGRLVTKLKTECERKSGRRVRFAARGSF</sequence>
<protein>
    <submittedName>
        <fullName evidence="1">GpW protein</fullName>
    </submittedName>
</protein>
<proteinExistence type="predicted"/>
<name>A0A1M7D8Q2_9HYPH</name>
<evidence type="ECO:0000313" key="2">
    <source>
        <dbReference type="Proteomes" id="UP000186002"/>
    </source>
</evidence>
<reference evidence="1 2" key="1">
    <citation type="submission" date="2016-11" db="EMBL/GenBank/DDBJ databases">
        <authorList>
            <person name="Jaros S."/>
            <person name="Januszkiewicz K."/>
            <person name="Wedrychowicz H."/>
        </authorList>
    </citation>
    <scope>NUCLEOTIDE SEQUENCE [LARGE SCALE GENOMIC DNA]</scope>
    <source>
        <strain evidence="1 2">DSM 22153</strain>
    </source>
</reference>
<dbReference type="Gene3D" id="3.30.1580.10">
    <property type="entry name" value="Head-to-tail joining protein W"/>
    <property type="match status" value="1"/>
</dbReference>
<dbReference type="InterPro" id="IPR036626">
    <property type="entry name" value="GpW_sf"/>
</dbReference>
<dbReference type="Proteomes" id="UP000186002">
    <property type="component" value="Unassembled WGS sequence"/>
</dbReference>